<evidence type="ECO:0000256" key="5">
    <source>
        <dbReference type="SAM" id="Phobius"/>
    </source>
</evidence>
<dbReference type="InterPro" id="IPR001902">
    <property type="entry name" value="SLC26A/SulP_fam"/>
</dbReference>
<comment type="subcellular location">
    <subcellularLocation>
        <location evidence="1">Membrane</location>
        <topology evidence="1">Multi-pass membrane protein</topology>
    </subcellularLocation>
</comment>
<dbReference type="PANTHER" id="PTHR11814">
    <property type="entry name" value="SULFATE TRANSPORTER"/>
    <property type="match status" value="1"/>
</dbReference>
<feature type="domain" description="STAS" evidence="6">
    <location>
        <begin position="561"/>
        <end position="738"/>
    </location>
</feature>
<feature type="transmembrane region" description="Helical" evidence="5">
    <location>
        <begin position="371"/>
        <end position="393"/>
    </location>
</feature>
<name>A0A8S1FEI8_9PELO</name>
<dbReference type="Pfam" id="PF00916">
    <property type="entry name" value="Sulfate_transp"/>
    <property type="match status" value="1"/>
</dbReference>
<evidence type="ECO:0000313" key="7">
    <source>
        <dbReference type="EMBL" id="CAB3411036.1"/>
    </source>
</evidence>
<dbReference type="CDD" id="cd07042">
    <property type="entry name" value="STAS_SulP_like_sulfate_transporter"/>
    <property type="match status" value="1"/>
</dbReference>
<dbReference type="GO" id="GO:0008289">
    <property type="term" value="F:lipid binding"/>
    <property type="evidence" value="ECO:0007669"/>
    <property type="project" value="InterPro"/>
</dbReference>
<keyword evidence="2 5" id="KW-0812">Transmembrane</keyword>
<dbReference type="InterPro" id="IPR017943">
    <property type="entry name" value="Bactericidal_perm-incr_a/b_dom"/>
</dbReference>
<keyword evidence="8" id="KW-1185">Reference proteome</keyword>
<dbReference type="NCBIfam" id="TIGR00815">
    <property type="entry name" value="sulP"/>
    <property type="match status" value="1"/>
</dbReference>
<feature type="transmembrane region" description="Helical" evidence="5">
    <location>
        <begin position="330"/>
        <end position="351"/>
    </location>
</feature>
<keyword evidence="4 5" id="KW-0472">Membrane</keyword>
<dbReference type="Gene3D" id="3.30.750.24">
    <property type="entry name" value="STAS domain"/>
    <property type="match status" value="1"/>
</dbReference>
<dbReference type="GO" id="GO:0016020">
    <property type="term" value="C:membrane"/>
    <property type="evidence" value="ECO:0007669"/>
    <property type="project" value="UniProtKB-SubCell"/>
</dbReference>
<evidence type="ECO:0000259" key="6">
    <source>
        <dbReference type="PROSITE" id="PS50801"/>
    </source>
</evidence>
<feature type="transmembrane region" description="Helical" evidence="5">
    <location>
        <begin position="507"/>
        <end position="537"/>
    </location>
</feature>
<sequence length="1227" mass="136230">MYKRVAIDSTMSLQNIRSRSTQTLSPEPESVGERTRFQLSPLTESTINEELSRIDLYNRTNVVKINRDILNQAAKWKKSEWIQFIMSMIPITQWLSSYNWKSDLIIDVLGGTMISVMSVPQSLAYGMLVGVPPSYGLITGIIGPLVYATFGTSRHSSPGAFAIVSLMVGGAVESFAQGAEISTELDDFEGFYATDDQTCCRGQSAPVSQTDAIAISTSITLLVGIFQILFGIMNAGLLSVWLSDHLVQGLTSGAAIHVLTSQIKSITNIRTLPTTSEPFQLVQFYLCFFHQMHTAQYQSVLCSMICFGLLALSAYVIDPQLRRRKVPVKFPMELIIVIGSTLVVALGKVNIPTVGHVEGGIPAPKFPPMTSAGSLATSAMSIAVISFVIHIALCKLVSKRLNYVINPNQEWLALGLMHTTSSFFGCFAGGSSLGRTMMQVNCGTKTQLSTIVCSIVLTIFVLGAAKYIFYLPKAVLAVIVVFAMKDLFFQTAAAFDIRRKSFFDFLIFIVTFTSVLILNVNFGLVVGVAFALLTVVFRSQWADSTLLGRIKGTNHFRGLSHYGAAVEIPGIKVFRFDAPLYFANSELFLSRIHSTCGINPIIVKGKIAEEEKKNREAEKKRRQNDLEAPLVTKDETQLEIKGERVKKLGSDRSASRKEEFEITQLTHIILDCSSIPYIDLMGKDSLMQVFTDYKSIDIEVLFANTKETVRQILDSTDFFEKVPPNRMFVSLTDAVNQAKLEQQGKYNGDDQSGRTILKPAAIAQPIAKSVAQKTAPLNNDTVLPRTQSTSLLTGIDNSLQEHLDTVSDTRMQQLLIHLLLLLLTTTRGEVLVDVSPNSIAHLFKRELSAIHDRLIRISPPPFHSTYLGLELKVDHIQLVDLHMPRISYELIAPDVINLKLLGGSARLLGQYSAQYKTKREGQFEFIMTDFHFSMPVRRSTPNYQLTPDAACSLELDESRVVMTPAFPEQITKNIRTSMLHTINDQVCKEAEKFVERFSKRLANSVKLLDISEGDHPSTVDVVVNLHNPPADEQAIRISVTESLINSELAKLSTGAETRFLWNSVPELAEHLRNSEFGDGHIESSLRDRPTIRLADEILVVLPITTTFSRVAHALFNVDTDVVLIMRNPMVSAPNADGRIEWSSDFELRSVEIVKISASRKFGAFFATPLDAKIEANKPFIENILSKYLRGALPIQLNGLTWNHSHRLKHINPDSLTFSIMPHFAPPV</sequence>
<evidence type="ECO:0000256" key="1">
    <source>
        <dbReference type="ARBA" id="ARBA00004141"/>
    </source>
</evidence>
<dbReference type="InterPro" id="IPR011547">
    <property type="entry name" value="SLC26A/SulP_dom"/>
</dbReference>
<proteinExistence type="predicted"/>
<dbReference type="InterPro" id="IPR002645">
    <property type="entry name" value="STAS_dom"/>
</dbReference>
<dbReference type="Gene3D" id="3.15.10.10">
    <property type="entry name" value="Bactericidal permeability-increasing protein, domain 1"/>
    <property type="match status" value="1"/>
</dbReference>
<dbReference type="GO" id="GO:0055085">
    <property type="term" value="P:transmembrane transport"/>
    <property type="evidence" value="ECO:0007669"/>
    <property type="project" value="InterPro"/>
</dbReference>
<dbReference type="EMBL" id="CADEPM010000012">
    <property type="protein sequence ID" value="CAB3411036.1"/>
    <property type="molecule type" value="Genomic_DNA"/>
</dbReference>
<gene>
    <name evidence="7" type="ORF">CBOVIS_LOCUS12473</name>
</gene>
<dbReference type="Pfam" id="PF01740">
    <property type="entry name" value="STAS"/>
    <property type="match status" value="1"/>
</dbReference>
<feature type="transmembrane region" description="Helical" evidence="5">
    <location>
        <begin position="448"/>
        <end position="469"/>
    </location>
</feature>
<feature type="transmembrane region" description="Helical" evidence="5">
    <location>
        <begin position="219"/>
        <end position="242"/>
    </location>
</feature>
<feature type="transmembrane region" description="Helical" evidence="5">
    <location>
        <begin position="297"/>
        <end position="318"/>
    </location>
</feature>
<dbReference type="InterPro" id="IPR036513">
    <property type="entry name" value="STAS_dom_sf"/>
</dbReference>
<protein>
    <recommendedName>
        <fullName evidence="6">STAS domain-containing protein</fullName>
    </recommendedName>
</protein>
<dbReference type="PROSITE" id="PS50801">
    <property type="entry name" value="STAS"/>
    <property type="match status" value="1"/>
</dbReference>
<dbReference type="Proteomes" id="UP000494206">
    <property type="component" value="Unassembled WGS sequence"/>
</dbReference>
<evidence type="ECO:0000256" key="4">
    <source>
        <dbReference type="ARBA" id="ARBA00023136"/>
    </source>
</evidence>
<accession>A0A8S1FEI8</accession>
<dbReference type="AlphaFoldDB" id="A0A8S1FEI8"/>
<reference evidence="7 8" key="1">
    <citation type="submission" date="2020-04" db="EMBL/GenBank/DDBJ databases">
        <authorList>
            <person name="Laetsch R D."/>
            <person name="Stevens L."/>
            <person name="Kumar S."/>
            <person name="Blaxter L. M."/>
        </authorList>
    </citation>
    <scope>NUCLEOTIDE SEQUENCE [LARGE SCALE GENOMIC DNA]</scope>
</reference>
<evidence type="ECO:0000256" key="2">
    <source>
        <dbReference type="ARBA" id="ARBA00022692"/>
    </source>
</evidence>
<comment type="caution">
    <text evidence="7">The sequence shown here is derived from an EMBL/GenBank/DDBJ whole genome shotgun (WGS) entry which is preliminary data.</text>
</comment>
<organism evidence="7 8">
    <name type="scientific">Caenorhabditis bovis</name>
    <dbReference type="NCBI Taxonomy" id="2654633"/>
    <lineage>
        <taxon>Eukaryota</taxon>
        <taxon>Metazoa</taxon>
        <taxon>Ecdysozoa</taxon>
        <taxon>Nematoda</taxon>
        <taxon>Chromadorea</taxon>
        <taxon>Rhabditida</taxon>
        <taxon>Rhabditina</taxon>
        <taxon>Rhabditomorpha</taxon>
        <taxon>Rhabditoidea</taxon>
        <taxon>Rhabditidae</taxon>
        <taxon>Peloderinae</taxon>
        <taxon>Caenorhabditis</taxon>
    </lineage>
</organism>
<keyword evidence="3 5" id="KW-1133">Transmembrane helix</keyword>
<dbReference type="OrthoDB" id="288203at2759"/>
<evidence type="ECO:0000256" key="3">
    <source>
        <dbReference type="ARBA" id="ARBA00022989"/>
    </source>
</evidence>
<evidence type="ECO:0000313" key="8">
    <source>
        <dbReference type="Proteomes" id="UP000494206"/>
    </source>
</evidence>
<dbReference type="SUPFAM" id="SSF55394">
    <property type="entry name" value="Bactericidal permeability-increasing protein, BPI"/>
    <property type="match status" value="1"/>
</dbReference>
<dbReference type="SUPFAM" id="SSF52091">
    <property type="entry name" value="SpoIIaa-like"/>
    <property type="match status" value="1"/>
</dbReference>